<dbReference type="EMBL" id="JABBXH010000001">
    <property type="protein sequence ID" value="NMP30529.1"/>
    <property type="molecule type" value="Genomic_DNA"/>
</dbReference>
<proteinExistence type="predicted"/>
<keyword evidence="1" id="KW-1133">Transmembrane helix</keyword>
<dbReference type="Pfam" id="PF00581">
    <property type="entry name" value="Rhodanese"/>
    <property type="match status" value="1"/>
</dbReference>
<dbReference type="PANTHER" id="PTHR43031">
    <property type="entry name" value="FAD-DEPENDENT OXIDOREDUCTASE"/>
    <property type="match status" value="1"/>
</dbReference>
<feature type="transmembrane region" description="Helical" evidence="1">
    <location>
        <begin position="12"/>
        <end position="32"/>
    </location>
</feature>
<keyword evidence="4" id="KW-1185">Reference proteome</keyword>
<dbReference type="SMART" id="SM00450">
    <property type="entry name" value="RHOD"/>
    <property type="match status" value="1"/>
</dbReference>
<dbReference type="PROSITE" id="PS50206">
    <property type="entry name" value="RHODANESE_3"/>
    <property type="match status" value="1"/>
</dbReference>
<keyword evidence="1" id="KW-0812">Transmembrane</keyword>
<dbReference type="Gene3D" id="3.40.250.10">
    <property type="entry name" value="Rhodanese-like domain"/>
    <property type="match status" value="1"/>
</dbReference>
<sequence>MEQLMVFAGNHPLLSTVWVGLVVAILAISIMLKMSPIKQLSPQELTFLVNKESGVIVDIRPEKDFKVSRIIDSVHLPLEKANKNDFSSLEKHKDKPIIVVCAAGLTATKVANQIAKAGFSQVSLLKGGLNAWVGAGLPVTKK</sequence>
<keyword evidence="1" id="KW-0472">Membrane</keyword>
<evidence type="ECO:0000259" key="2">
    <source>
        <dbReference type="PROSITE" id="PS50206"/>
    </source>
</evidence>
<dbReference type="Proteomes" id="UP000568664">
    <property type="component" value="Unassembled WGS sequence"/>
</dbReference>
<evidence type="ECO:0000313" key="4">
    <source>
        <dbReference type="Proteomes" id="UP000568664"/>
    </source>
</evidence>
<dbReference type="SUPFAM" id="SSF52821">
    <property type="entry name" value="Rhodanese/Cell cycle control phosphatase"/>
    <property type="match status" value="1"/>
</dbReference>
<protein>
    <submittedName>
        <fullName evidence="3">Rhodanese-like domain-containing protein</fullName>
    </submittedName>
</protein>
<dbReference type="CDD" id="cd00158">
    <property type="entry name" value="RHOD"/>
    <property type="match status" value="1"/>
</dbReference>
<comment type="caution">
    <text evidence="3">The sequence shown here is derived from an EMBL/GenBank/DDBJ whole genome shotgun (WGS) entry which is preliminary data.</text>
</comment>
<dbReference type="InterPro" id="IPR001763">
    <property type="entry name" value="Rhodanese-like_dom"/>
</dbReference>
<organism evidence="3 4">
    <name type="scientific">Thalassotalea algicola</name>
    <dbReference type="NCBI Taxonomy" id="2716224"/>
    <lineage>
        <taxon>Bacteria</taxon>
        <taxon>Pseudomonadati</taxon>
        <taxon>Pseudomonadota</taxon>
        <taxon>Gammaproteobacteria</taxon>
        <taxon>Alteromonadales</taxon>
        <taxon>Colwelliaceae</taxon>
        <taxon>Thalassotalea</taxon>
    </lineage>
</organism>
<dbReference type="InterPro" id="IPR036873">
    <property type="entry name" value="Rhodanese-like_dom_sf"/>
</dbReference>
<dbReference type="RefSeq" id="WP_169073827.1">
    <property type="nucleotide sequence ID" value="NZ_JABBXH010000001.1"/>
</dbReference>
<evidence type="ECO:0000256" key="1">
    <source>
        <dbReference type="SAM" id="Phobius"/>
    </source>
</evidence>
<dbReference type="AlphaFoldDB" id="A0A7Y0Q501"/>
<dbReference type="PANTHER" id="PTHR43031:SF18">
    <property type="entry name" value="RHODANESE-RELATED SULFURTRANSFERASES"/>
    <property type="match status" value="1"/>
</dbReference>
<reference evidence="3 4" key="1">
    <citation type="submission" date="2020-04" db="EMBL/GenBank/DDBJ databases">
        <title>Thalassotalea sp. M1531, isolated from the surface of marine red alga.</title>
        <authorList>
            <person name="Pang L."/>
            <person name="Lu D.-C."/>
        </authorList>
    </citation>
    <scope>NUCLEOTIDE SEQUENCE [LARGE SCALE GENOMIC DNA]</scope>
    <source>
        <strain evidence="3 4">M1531</strain>
    </source>
</reference>
<dbReference type="InterPro" id="IPR050229">
    <property type="entry name" value="GlpE_sulfurtransferase"/>
</dbReference>
<gene>
    <name evidence="3" type="ORF">HII17_03040</name>
</gene>
<name>A0A7Y0Q501_9GAMM</name>
<feature type="domain" description="Rhodanese" evidence="2">
    <location>
        <begin position="50"/>
        <end position="141"/>
    </location>
</feature>
<evidence type="ECO:0000313" key="3">
    <source>
        <dbReference type="EMBL" id="NMP30529.1"/>
    </source>
</evidence>
<accession>A0A7Y0Q501</accession>